<dbReference type="InterPro" id="IPR049283">
    <property type="entry name" value="DUF6851"/>
</dbReference>
<evidence type="ECO:0000259" key="2">
    <source>
        <dbReference type="Pfam" id="PF01569"/>
    </source>
</evidence>
<feature type="domain" description="Phosphatidic acid phosphatase type 2/haloperoxidase" evidence="2">
    <location>
        <begin position="473"/>
        <end position="592"/>
    </location>
</feature>
<feature type="compositionally biased region" description="Polar residues" evidence="1">
    <location>
        <begin position="48"/>
        <end position="58"/>
    </location>
</feature>
<proteinExistence type="predicted"/>
<dbReference type="Gene3D" id="2.60.40.10">
    <property type="entry name" value="Immunoglobulins"/>
    <property type="match status" value="1"/>
</dbReference>
<dbReference type="Pfam" id="PF07705">
    <property type="entry name" value="CARDB"/>
    <property type="match status" value="1"/>
</dbReference>
<dbReference type="Pfam" id="PF01569">
    <property type="entry name" value="PAP2"/>
    <property type="match status" value="1"/>
</dbReference>
<feature type="domain" description="DUF6851" evidence="4">
    <location>
        <begin position="247"/>
        <end position="344"/>
    </location>
</feature>
<evidence type="ECO:0000313" key="5">
    <source>
        <dbReference type="EMBL" id="ADN15455.1"/>
    </source>
</evidence>
<dbReference type="RefSeq" id="WP_013323524.1">
    <property type="nucleotide sequence ID" value="NC_014501.1"/>
</dbReference>
<evidence type="ECO:0000256" key="1">
    <source>
        <dbReference type="SAM" id="MobiDB-lite"/>
    </source>
</evidence>
<dbReference type="SUPFAM" id="SSF48317">
    <property type="entry name" value="Acid phosphatase/Vanadium-dependent haloperoxidase"/>
    <property type="match status" value="1"/>
</dbReference>
<dbReference type="STRING" id="497965.Cyan7822_3513"/>
<dbReference type="InterPro" id="IPR052559">
    <property type="entry name" value="V-haloperoxidase"/>
</dbReference>
<protein>
    <submittedName>
        <fullName evidence="5">Phosphoesterase PA-phosphatase related protein</fullName>
    </submittedName>
</protein>
<dbReference type="eggNOG" id="COG0671">
    <property type="taxonomic scope" value="Bacteria"/>
</dbReference>
<evidence type="ECO:0000259" key="4">
    <source>
        <dbReference type="Pfam" id="PF21167"/>
    </source>
</evidence>
<dbReference type="InterPro" id="IPR011635">
    <property type="entry name" value="CARDB"/>
</dbReference>
<dbReference type="OrthoDB" id="518237at2"/>
<evidence type="ECO:0000313" key="6">
    <source>
        <dbReference type="Proteomes" id="UP000008206"/>
    </source>
</evidence>
<dbReference type="CDD" id="cd03398">
    <property type="entry name" value="PAP2_haloperoxidase"/>
    <property type="match status" value="1"/>
</dbReference>
<name>E0UF84_GLOV7</name>
<gene>
    <name evidence="5" type="ordered locus">Cyan7822_3513</name>
</gene>
<dbReference type="InterPro" id="IPR013783">
    <property type="entry name" value="Ig-like_fold"/>
</dbReference>
<feature type="domain" description="CARDB" evidence="3">
    <location>
        <begin position="90"/>
        <end position="204"/>
    </location>
</feature>
<evidence type="ECO:0000259" key="3">
    <source>
        <dbReference type="Pfam" id="PF07705"/>
    </source>
</evidence>
<dbReference type="Pfam" id="PF21167">
    <property type="entry name" value="DUF6851"/>
    <property type="match status" value="1"/>
</dbReference>
<dbReference type="eggNOG" id="COG1572">
    <property type="taxonomic scope" value="Bacteria"/>
</dbReference>
<dbReference type="HOGENOM" id="CLU_020920_2_0_3"/>
<feature type="region of interest" description="Disordered" evidence="1">
    <location>
        <begin position="48"/>
        <end position="85"/>
    </location>
</feature>
<dbReference type="InterPro" id="IPR036938">
    <property type="entry name" value="PAP2/HPO_sf"/>
</dbReference>
<keyword evidence="6" id="KW-1185">Reference proteome</keyword>
<accession>E0UF84</accession>
<reference evidence="6" key="1">
    <citation type="journal article" date="2011" name="MBio">
        <title>Novel metabolic attributes of the genus Cyanothece, comprising a group of unicellular nitrogen-fixing Cyanobacteria.</title>
        <authorList>
            <person name="Bandyopadhyay A."/>
            <person name="Elvitigala T."/>
            <person name="Welsh E."/>
            <person name="Stockel J."/>
            <person name="Liberton M."/>
            <person name="Min H."/>
            <person name="Sherman L.A."/>
            <person name="Pakrasi H.B."/>
        </authorList>
    </citation>
    <scope>NUCLEOTIDE SEQUENCE [LARGE SCALE GENOMIC DNA]</scope>
    <source>
        <strain evidence="6">PCC 7822</strain>
    </source>
</reference>
<dbReference type="KEGG" id="cyj:Cyan7822_3513"/>
<feature type="compositionally biased region" description="Low complexity" evidence="1">
    <location>
        <begin position="59"/>
        <end position="83"/>
    </location>
</feature>
<dbReference type="AlphaFoldDB" id="E0UF84"/>
<dbReference type="Gene3D" id="1.10.606.20">
    <property type="match status" value="1"/>
</dbReference>
<dbReference type="PANTHER" id="PTHR34599:SF1">
    <property type="entry name" value="PHOSPHATIDIC ACID PHOSPHATASE TYPE 2_HALOPEROXIDASE DOMAIN-CONTAINING PROTEIN"/>
    <property type="match status" value="1"/>
</dbReference>
<organism evidence="5 6">
    <name type="scientific">Gloeothece verrucosa (strain PCC 7822)</name>
    <name type="common">Cyanothece sp. (strain PCC 7822)</name>
    <dbReference type="NCBI Taxonomy" id="497965"/>
    <lineage>
        <taxon>Bacteria</taxon>
        <taxon>Bacillati</taxon>
        <taxon>Cyanobacteriota</taxon>
        <taxon>Cyanophyceae</taxon>
        <taxon>Oscillatoriophycideae</taxon>
        <taxon>Chroococcales</taxon>
        <taxon>Aphanothecaceae</taxon>
        <taxon>Gloeothece</taxon>
        <taxon>Gloeothece verrucosa</taxon>
    </lineage>
</organism>
<sequence length="620" mass="66426">MSSTNSISVVDLNVANPLAEQNLSSLAKNLNLDVESDEIDKIYKAASSSPDSIIESQGNSVSNNTANNSSPQPANNSNIASNQTLTGQGPDLIAQFTKIKLPDTVEFGDQGQVKIKITNQGNTTATGPINLELWSSTDNNIDKNDVLLANQTKNINLKPFQSITLTINYDNNTSAIAPGAYNLIARVDSQNQVAELEENNNTVSRLVSAPNTDVVIDWNATALNAIQAEGEAGRGIPPTVGSRLLALVSTAVYDTVNAFKHNYTAYAVDVNAPKGASLQAAAVGAAYRVLTQLIPQQTTLFNQQLVKSLAEITDLPVAETAGTLFGYSVADQILALRANDGSNNNAPYVPPTGDYVWQPDAPDFIALSPNWGQVTPWAIPSEEAFAPNGLDGTPTHNPTLYAENIEEVRKIGGRFNTDITTLTRTPDQTQVAHFWSYDRADTFRPYGQLNQIAEEVAVREGTSLAENARLFASLNVALADAAIVAWAAKYKYTQPRPDDVIAGGIAANDGIDATVADPNWKPLLDTPPFPDYISGHSTFAGAFAGVLKNFFGDNYEFSVVSQELPGIVRNYNSFSDLATEDAISRVYGGVHVRESTITDALPTGLNIGNYVAENLFQPVA</sequence>
<dbReference type="Proteomes" id="UP000008206">
    <property type="component" value="Chromosome"/>
</dbReference>
<dbReference type="PANTHER" id="PTHR34599">
    <property type="entry name" value="PEROXIDASE-RELATED"/>
    <property type="match status" value="1"/>
</dbReference>
<dbReference type="InterPro" id="IPR000326">
    <property type="entry name" value="PAP2/HPO"/>
</dbReference>
<dbReference type="EMBL" id="CP002198">
    <property type="protein sequence ID" value="ADN15455.1"/>
    <property type="molecule type" value="Genomic_DNA"/>
</dbReference>